<evidence type="ECO:0000313" key="3">
    <source>
        <dbReference type="Proteomes" id="UP001403385"/>
    </source>
</evidence>
<gene>
    <name evidence="2" type="ORF">AAG747_01130</name>
</gene>
<dbReference type="SUPFAM" id="SSF53448">
    <property type="entry name" value="Nucleotide-diphospho-sugar transferases"/>
    <property type="match status" value="1"/>
</dbReference>
<dbReference type="Gene3D" id="3.90.550.10">
    <property type="entry name" value="Spore Coat Polysaccharide Biosynthesis Protein SpsA, Chain A"/>
    <property type="match status" value="1"/>
</dbReference>
<comment type="caution">
    <text evidence="2">The sequence shown here is derived from an EMBL/GenBank/DDBJ whole genome shotgun (WGS) entry which is preliminary data.</text>
</comment>
<name>A0AAW9S0N4_9BACT</name>
<dbReference type="InterPro" id="IPR029044">
    <property type="entry name" value="Nucleotide-diphossugar_trans"/>
</dbReference>
<protein>
    <submittedName>
        <fullName evidence="2">Sugar phosphate nucleotidyltransferase</fullName>
    </submittedName>
</protein>
<feature type="domain" description="Nucleotidyl transferase" evidence="1">
    <location>
        <begin position="6"/>
        <end position="271"/>
    </location>
</feature>
<proteinExistence type="predicted"/>
<sequence>MKPTLLILAAGMGSRYGSLKQIDKFGPNGEAIIDYSIYDAIQAGFGKVVFIIRKSLEDDFREIFGKKLQGQVEVDYVFQELDAVPEGVSVPADRTKPWGTAHAVMVAAPKVNEPCAVINADDFYGADSFKQMADYLQSGVAEDPKNYCMVGYQLKNTLSDHGYVSRGICAKSEEGYLESIVERTHITKSEEGIAYQDGEGQKHPLTGEEVASMNFFGFHPSIFTHCQEQFTDFVKENQTNIKAEFFIPTVVNNLINSGEAQLKVLNTSAKWFGVTYKEDKEIAVERIKGLVEAGEYPEKLWK</sequence>
<accession>A0AAW9S0N4</accession>
<dbReference type="EMBL" id="JBDKWZ010000001">
    <property type="protein sequence ID" value="MEN7546489.1"/>
    <property type="molecule type" value="Genomic_DNA"/>
</dbReference>
<evidence type="ECO:0000259" key="1">
    <source>
        <dbReference type="Pfam" id="PF00483"/>
    </source>
</evidence>
<dbReference type="AlphaFoldDB" id="A0AAW9S0N4"/>
<keyword evidence="3" id="KW-1185">Reference proteome</keyword>
<dbReference type="RefSeq" id="WP_346819276.1">
    <property type="nucleotide sequence ID" value="NZ_JBDKWZ010000001.1"/>
</dbReference>
<dbReference type="Proteomes" id="UP001403385">
    <property type="component" value="Unassembled WGS sequence"/>
</dbReference>
<dbReference type="InterPro" id="IPR005835">
    <property type="entry name" value="NTP_transferase_dom"/>
</dbReference>
<evidence type="ECO:0000313" key="2">
    <source>
        <dbReference type="EMBL" id="MEN7546489.1"/>
    </source>
</evidence>
<dbReference type="Pfam" id="PF00483">
    <property type="entry name" value="NTP_transferase"/>
    <property type="match status" value="1"/>
</dbReference>
<reference evidence="2 3" key="1">
    <citation type="submission" date="2024-04" db="EMBL/GenBank/DDBJ databases">
        <title>Novel genus in family Flammeovirgaceae.</title>
        <authorList>
            <person name="Nguyen T.H."/>
            <person name="Vuong T.Q."/>
            <person name="Le H."/>
            <person name="Kim S.-G."/>
        </authorList>
    </citation>
    <scope>NUCLEOTIDE SEQUENCE [LARGE SCALE GENOMIC DNA]</scope>
    <source>
        <strain evidence="2 3">JCM 23209</strain>
    </source>
</reference>
<organism evidence="2 3">
    <name type="scientific">Rapidithrix thailandica</name>
    <dbReference type="NCBI Taxonomy" id="413964"/>
    <lineage>
        <taxon>Bacteria</taxon>
        <taxon>Pseudomonadati</taxon>
        <taxon>Bacteroidota</taxon>
        <taxon>Cytophagia</taxon>
        <taxon>Cytophagales</taxon>
        <taxon>Flammeovirgaceae</taxon>
        <taxon>Rapidithrix</taxon>
    </lineage>
</organism>